<name>A0ABZ0VEL5_9MICO</name>
<keyword evidence="1" id="KW-0812">Transmembrane</keyword>
<protein>
    <submittedName>
        <fullName evidence="2">Uncharacterized protein</fullName>
    </submittedName>
</protein>
<evidence type="ECO:0000256" key="1">
    <source>
        <dbReference type="SAM" id="Phobius"/>
    </source>
</evidence>
<keyword evidence="3" id="KW-1185">Reference proteome</keyword>
<dbReference type="Proteomes" id="UP001324533">
    <property type="component" value="Chromosome"/>
</dbReference>
<reference evidence="2 3" key="1">
    <citation type="submission" date="2023-06" db="EMBL/GenBank/DDBJ databases">
        <title>Rock-solubilizing bacteria, Microbacterium invictum, promotes re-establishment of vegetation in rocky wasteland by accelerating rock bio-weathering and reshaping soil bacterial community.</title>
        <authorList>
            <person name="Liu C."/>
        </authorList>
    </citation>
    <scope>NUCLEOTIDE SEQUENCE [LARGE SCALE GENOMIC DNA]</scope>
    <source>
        <strain evidence="2 3">X-18</strain>
    </source>
</reference>
<feature type="transmembrane region" description="Helical" evidence="1">
    <location>
        <begin position="7"/>
        <end position="35"/>
    </location>
</feature>
<organism evidence="2 3">
    <name type="scientific">Microbacterium invictum</name>
    <dbReference type="NCBI Taxonomy" id="515415"/>
    <lineage>
        <taxon>Bacteria</taxon>
        <taxon>Bacillati</taxon>
        <taxon>Actinomycetota</taxon>
        <taxon>Actinomycetes</taxon>
        <taxon>Micrococcales</taxon>
        <taxon>Microbacteriaceae</taxon>
        <taxon>Microbacterium</taxon>
    </lineage>
</organism>
<gene>
    <name evidence="2" type="ORF">T9R20_06400</name>
</gene>
<keyword evidence="1" id="KW-0472">Membrane</keyword>
<accession>A0ABZ0VEL5</accession>
<proteinExistence type="predicted"/>
<evidence type="ECO:0000313" key="3">
    <source>
        <dbReference type="Proteomes" id="UP001324533"/>
    </source>
</evidence>
<sequence>MTSRLPLLLSLASLGILFLSIIFVFLLVIGSYFGIVPFTENHESTESLARALALVA</sequence>
<evidence type="ECO:0000313" key="2">
    <source>
        <dbReference type="EMBL" id="WQB71584.1"/>
    </source>
</evidence>
<dbReference type="EMBL" id="CP139779">
    <property type="protein sequence ID" value="WQB71584.1"/>
    <property type="molecule type" value="Genomic_DNA"/>
</dbReference>
<keyword evidence="1" id="KW-1133">Transmembrane helix</keyword>
<dbReference type="RefSeq" id="WP_322411695.1">
    <property type="nucleotide sequence ID" value="NZ_CP139779.1"/>
</dbReference>